<comment type="subcellular location">
    <subcellularLocation>
        <location evidence="2">Endoplasmic reticulum membrane</location>
        <topology evidence="2">Multi-pass membrane protein</topology>
    </subcellularLocation>
</comment>
<keyword evidence="11" id="KW-1185">Reference proteome</keyword>
<gene>
    <name evidence="10" type="ORF">jhhlp_001433</name>
</gene>
<proteinExistence type="inferred from homology"/>
<evidence type="ECO:0000256" key="5">
    <source>
        <dbReference type="ARBA" id="ARBA00022692"/>
    </source>
</evidence>
<protein>
    <recommendedName>
        <fullName evidence="9">Sugar phosphate transporter domain-containing protein</fullName>
    </recommendedName>
</protein>
<feature type="domain" description="Sugar phosphate transporter" evidence="9">
    <location>
        <begin position="41"/>
        <end position="326"/>
    </location>
</feature>
<feature type="transmembrane region" description="Helical" evidence="8">
    <location>
        <begin position="162"/>
        <end position="179"/>
    </location>
</feature>
<evidence type="ECO:0000313" key="10">
    <source>
        <dbReference type="EMBL" id="PKS12135.1"/>
    </source>
</evidence>
<evidence type="ECO:0000259" key="9">
    <source>
        <dbReference type="Pfam" id="PF03151"/>
    </source>
</evidence>
<feature type="transmembrane region" description="Helical" evidence="8">
    <location>
        <begin position="284"/>
        <end position="305"/>
    </location>
</feature>
<dbReference type="Pfam" id="PF03151">
    <property type="entry name" value="TPT"/>
    <property type="match status" value="1"/>
</dbReference>
<comment type="similarity">
    <text evidence="3">Belongs to the TPT transporter family. SLC35D subfamily.</text>
</comment>
<dbReference type="InParanoid" id="A0A2N3NI79"/>
<evidence type="ECO:0000256" key="1">
    <source>
        <dbReference type="ARBA" id="ARBA00003420"/>
    </source>
</evidence>
<dbReference type="PANTHER" id="PTHR11132">
    <property type="entry name" value="SOLUTE CARRIER FAMILY 35"/>
    <property type="match status" value="1"/>
</dbReference>
<dbReference type="InterPro" id="IPR050186">
    <property type="entry name" value="TPT_transporter"/>
</dbReference>
<evidence type="ECO:0000256" key="7">
    <source>
        <dbReference type="ARBA" id="ARBA00023136"/>
    </source>
</evidence>
<evidence type="ECO:0000256" key="3">
    <source>
        <dbReference type="ARBA" id="ARBA00010425"/>
    </source>
</evidence>
<feature type="transmembrane region" description="Helical" evidence="8">
    <location>
        <begin position="39"/>
        <end position="60"/>
    </location>
</feature>
<comment type="function">
    <text evidence="1">Involved in the import of GDP-mannose from the cytoplasm into the Golgi lumen.</text>
</comment>
<dbReference type="InterPro" id="IPR004853">
    <property type="entry name" value="Sugar_P_trans_dom"/>
</dbReference>
<feature type="transmembrane region" description="Helical" evidence="8">
    <location>
        <begin position="255"/>
        <end position="277"/>
    </location>
</feature>
<feature type="transmembrane region" description="Helical" evidence="8">
    <location>
        <begin position="106"/>
        <end position="123"/>
    </location>
</feature>
<dbReference type="AlphaFoldDB" id="A0A2N3NI79"/>
<feature type="transmembrane region" description="Helical" evidence="8">
    <location>
        <begin position="66"/>
        <end position="86"/>
    </location>
</feature>
<accession>A0A2N3NI79</accession>
<comment type="caution">
    <text evidence="10">The sequence shown here is derived from an EMBL/GenBank/DDBJ whole genome shotgun (WGS) entry which is preliminary data.</text>
</comment>
<feature type="transmembrane region" description="Helical" evidence="8">
    <location>
        <begin position="185"/>
        <end position="202"/>
    </location>
</feature>
<feature type="transmembrane region" description="Helical" evidence="8">
    <location>
        <begin position="311"/>
        <end position="328"/>
    </location>
</feature>
<name>A0A2N3NI79_9PEZI</name>
<reference evidence="10 11" key="1">
    <citation type="journal article" date="2017" name="G3 (Bethesda)">
        <title>First Draft Genome Sequence of the Pathogenic Fungus Lomentospora prolificans (Formerly Scedosporium prolificans).</title>
        <authorList>
            <person name="Luo R."/>
            <person name="Zimin A."/>
            <person name="Workman R."/>
            <person name="Fan Y."/>
            <person name="Pertea G."/>
            <person name="Grossman N."/>
            <person name="Wear M.P."/>
            <person name="Jia B."/>
            <person name="Miller H."/>
            <person name="Casadevall A."/>
            <person name="Timp W."/>
            <person name="Zhang S.X."/>
            <person name="Salzberg S.L."/>
        </authorList>
    </citation>
    <scope>NUCLEOTIDE SEQUENCE [LARGE SCALE GENOMIC DNA]</scope>
    <source>
        <strain evidence="10 11">JHH-5317</strain>
    </source>
</reference>
<keyword evidence="5 8" id="KW-0812">Transmembrane</keyword>
<sequence length="391" mass="42845">MSNNRDGLLEPQEKGPILPVANIDSDQKYRPKKKQSVPAVFYVVSWISVSSAVILHNKWILDTLNFRYPIILTTYHLGLASVLTQIMARWTTILDGRHKIKMNRQVYMKAIVPIGVTFSLSLIGSNLAYLYLSVAFIQMLKATTPVAVLLAGWLLGVSRPDAKVLVNVSVIAFGILLASIGEIDFVLIGVLFQLCGVVFEALRLSLVQKILSTEYKMDALLSIYYYAPICAVLNFIVALIFELPRVTAAEFANVGLFNFAVNGMIAFLLNFAAVSLIGKTSAVVLTLCGVLKDILLVMASMIIWGTQVTPLQAFGYTIALAGIVYYKLGHKAAKKMILDAGSALSGFGTRRPLLRRASFIAGALLFTYIMLRSFRPSSPFDRDTMLGGTSS</sequence>
<organism evidence="10 11">
    <name type="scientific">Lomentospora prolificans</name>
    <dbReference type="NCBI Taxonomy" id="41688"/>
    <lineage>
        <taxon>Eukaryota</taxon>
        <taxon>Fungi</taxon>
        <taxon>Dikarya</taxon>
        <taxon>Ascomycota</taxon>
        <taxon>Pezizomycotina</taxon>
        <taxon>Sordariomycetes</taxon>
        <taxon>Hypocreomycetidae</taxon>
        <taxon>Microascales</taxon>
        <taxon>Microascaceae</taxon>
        <taxon>Lomentospora</taxon>
    </lineage>
</organism>
<evidence type="ECO:0000256" key="8">
    <source>
        <dbReference type="SAM" id="Phobius"/>
    </source>
</evidence>
<dbReference type="Proteomes" id="UP000233524">
    <property type="component" value="Unassembled WGS sequence"/>
</dbReference>
<dbReference type="VEuPathDB" id="FungiDB:jhhlp_001433"/>
<evidence type="ECO:0000256" key="4">
    <source>
        <dbReference type="ARBA" id="ARBA00011182"/>
    </source>
</evidence>
<feature type="transmembrane region" description="Helical" evidence="8">
    <location>
        <begin position="129"/>
        <end position="155"/>
    </location>
</feature>
<dbReference type="GO" id="GO:0005789">
    <property type="term" value="C:endoplasmic reticulum membrane"/>
    <property type="evidence" value="ECO:0007669"/>
    <property type="project" value="UniProtKB-SubCell"/>
</dbReference>
<dbReference type="OrthoDB" id="6418713at2759"/>
<comment type="subunit">
    <text evidence="4">Homooligomer.</text>
</comment>
<evidence type="ECO:0000256" key="6">
    <source>
        <dbReference type="ARBA" id="ARBA00022989"/>
    </source>
</evidence>
<evidence type="ECO:0000256" key="2">
    <source>
        <dbReference type="ARBA" id="ARBA00004477"/>
    </source>
</evidence>
<feature type="transmembrane region" description="Helical" evidence="8">
    <location>
        <begin position="223"/>
        <end position="243"/>
    </location>
</feature>
<evidence type="ECO:0000313" key="11">
    <source>
        <dbReference type="Proteomes" id="UP000233524"/>
    </source>
</evidence>
<dbReference type="EMBL" id="NLAX01000004">
    <property type="protein sequence ID" value="PKS12135.1"/>
    <property type="molecule type" value="Genomic_DNA"/>
</dbReference>
<feature type="transmembrane region" description="Helical" evidence="8">
    <location>
        <begin position="353"/>
        <end position="371"/>
    </location>
</feature>
<keyword evidence="6 8" id="KW-1133">Transmembrane helix</keyword>
<keyword evidence="7 8" id="KW-0472">Membrane</keyword>